<dbReference type="RefSeq" id="WP_257529713.1">
    <property type="nucleotide sequence ID" value="NZ_JANKAS010000003.1"/>
</dbReference>
<sequence>MQETIIEEREEMGSKEILYAIPVYKDGRGDITKILFQGGRKRYRSIHIRTFIKKVAYENYIDIFSLKKILQEQLGQKNILPYPIHSELIFIPMKVRRPRLKKDGAYGYINFIWIKSIEKRGEYSRIYFRDGCYLDVLQHIQSINRKMMQGTWLRDCFLPRFTYPTGANKEESVCREELQQIIGKLVKVYKEL</sequence>
<dbReference type="EMBL" id="JANKAS010000003">
    <property type="protein sequence ID" value="MCR1898237.1"/>
    <property type="molecule type" value="Genomic_DNA"/>
</dbReference>
<protein>
    <submittedName>
        <fullName evidence="1">Uncharacterized protein</fullName>
    </submittedName>
</protein>
<dbReference type="AlphaFoldDB" id="A0AAE3HEW5"/>
<evidence type="ECO:0000313" key="1">
    <source>
        <dbReference type="EMBL" id="MCR1898237.1"/>
    </source>
</evidence>
<keyword evidence="2" id="KW-1185">Reference proteome</keyword>
<evidence type="ECO:0000313" key="2">
    <source>
        <dbReference type="Proteomes" id="UP001205748"/>
    </source>
</evidence>
<dbReference type="Proteomes" id="UP001205748">
    <property type="component" value="Unassembled WGS sequence"/>
</dbReference>
<reference evidence="1" key="1">
    <citation type="submission" date="2022-07" db="EMBL/GenBank/DDBJ databases">
        <title>Enhanced cultured diversity of the mouse gut microbiota enables custom-made synthetic communities.</title>
        <authorList>
            <person name="Afrizal A."/>
        </authorList>
    </citation>
    <scope>NUCLEOTIDE SEQUENCE</scope>
    <source>
        <strain evidence="1">DSM 28593</strain>
    </source>
</reference>
<accession>A0AAE3HEW5</accession>
<proteinExistence type="predicted"/>
<gene>
    <name evidence="1" type="ORF">NSA47_04445</name>
</gene>
<name>A0AAE3HEW5_9FIRM</name>
<organism evidence="1 2">
    <name type="scientific">Irregularibacter muris</name>
    <dbReference type="NCBI Taxonomy" id="1796619"/>
    <lineage>
        <taxon>Bacteria</taxon>
        <taxon>Bacillati</taxon>
        <taxon>Bacillota</taxon>
        <taxon>Clostridia</taxon>
        <taxon>Eubacteriales</taxon>
        <taxon>Eubacteriaceae</taxon>
        <taxon>Irregularibacter</taxon>
    </lineage>
</organism>
<comment type="caution">
    <text evidence="1">The sequence shown here is derived from an EMBL/GenBank/DDBJ whole genome shotgun (WGS) entry which is preliminary data.</text>
</comment>